<organism evidence="1 2">
    <name type="scientific">Amycolatopsis acidicola</name>
    <dbReference type="NCBI Taxonomy" id="2596893"/>
    <lineage>
        <taxon>Bacteria</taxon>
        <taxon>Bacillati</taxon>
        <taxon>Actinomycetota</taxon>
        <taxon>Actinomycetes</taxon>
        <taxon>Pseudonocardiales</taxon>
        <taxon>Pseudonocardiaceae</taxon>
        <taxon>Amycolatopsis</taxon>
    </lineage>
</organism>
<evidence type="ECO:0000313" key="2">
    <source>
        <dbReference type="Proteomes" id="UP000319769"/>
    </source>
</evidence>
<dbReference type="SUPFAM" id="SSF53850">
    <property type="entry name" value="Periplasmic binding protein-like II"/>
    <property type="match status" value="1"/>
</dbReference>
<keyword evidence="2" id="KW-1185">Reference proteome</keyword>
<comment type="caution">
    <text evidence="1">The sequence shown here is derived from an EMBL/GenBank/DDBJ whole genome shotgun (WGS) entry which is preliminary data.</text>
</comment>
<dbReference type="RefSeq" id="WP_150980295.1">
    <property type="nucleotide sequence ID" value="NZ_VMNW02000014.1"/>
</dbReference>
<name>A0A5N0VAA5_9PSEU</name>
<evidence type="ECO:0000313" key="1">
    <source>
        <dbReference type="EMBL" id="KAA9162020.1"/>
    </source>
</evidence>
<protein>
    <submittedName>
        <fullName evidence="1">4,5-dihydroxyphthalate decarboxylase</fullName>
    </submittedName>
</protein>
<dbReference type="EMBL" id="VMNW02000014">
    <property type="protein sequence ID" value="KAA9162020.1"/>
    <property type="molecule type" value="Genomic_DNA"/>
</dbReference>
<reference evidence="1" key="1">
    <citation type="submission" date="2019-09" db="EMBL/GenBank/DDBJ databases">
        <authorList>
            <person name="Teo W.F.A."/>
            <person name="Duangmal K."/>
        </authorList>
    </citation>
    <scope>NUCLEOTIDE SEQUENCE [LARGE SCALE GENOMIC DNA]</scope>
    <source>
        <strain evidence="1">K81G1</strain>
    </source>
</reference>
<gene>
    <name evidence="1" type="ORF">FPZ12_012310</name>
</gene>
<proteinExistence type="predicted"/>
<accession>A0A5N0VAA5</accession>
<dbReference type="AlphaFoldDB" id="A0A5N0VAA5"/>
<dbReference type="OrthoDB" id="3805543at2"/>
<dbReference type="Proteomes" id="UP000319769">
    <property type="component" value="Unassembled WGS sequence"/>
</dbReference>
<sequence length="326" mass="36397">MRIGCYPYAVVRPLFDGTVGIEGTEAEFSGTGGLVSDIFEKMVREQAFDVAELGLSFYLRTLDLEDPPFVAIPVFPARQFRQSAIFVHTGSGIREPADLAGKVIGEFAMYGHDAGVAAKGVLSDEYGLRPEESRWVIGGFDWPMGPFDFVPQIHPEGVDVSRAPEGKALGPMLDAGEIDAMISADVPRCVLEGSPRVARLFPDYGAVEREYYGRTGIFPIMHTIVVRRDLAPDLVAAVYRAFCEARDVAMDHYRRRRVFTNLELNVPWFGELLDRDLELFPEGLYPYGVAANRVSIDAFLRWHFEQGLSRRRLTPEDIFVPELLGT</sequence>